<evidence type="ECO:0000313" key="1">
    <source>
        <dbReference type="EMBL" id="CAG80063.1"/>
    </source>
</evidence>
<dbReference type="AlphaFoldDB" id="Q6C4F0"/>
<reference evidence="1 2" key="1">
    <citation type="journal article" date="2004" name="Nature">
        <title>Genome evolution in yeasts.</title>
        <authorList>
            <consortium name="Genolevures"/>
            <person name="Dujon B."/>
            <person name="Sherman D."/>
            <person name="Fischer G."/>
            <person name="Durrens P."/>
            <person name="Casaregola S."/>
            <person name="Lafontaine I."/>
            <person name="de Montigny J."/>
            <person name="Marck C."/>
            <person name="Neuveglise C."/>
            <person name="Talla E."/>
            <person name="Goffard N."/>
            <person name="Frangeul L."/>
            <person name="Aigle M."/>
            <person name="Anthouard V."/>
            <person name="Babour A."/>
            <person name="Barbe V."/>
            <person name="Barnay S."/>
            <person name="Blanchin S."/>
            <person name="Beckerich J.M."/>
            <person name="Beyne E."/>
            <person name="Bleykasten C."/>
            <person name="Boisrame A."/>
            <person name="Boyer J."/>
            <person name="Cattolico L."/>
            <person name="Confanioleri F."/>
            <person name="de Daruvar A."/>
            <person name="Despons L."/>
            <person name="Fabre E."/>
            <person name="Fairhead C."/>
            <person name="Ferry-Dumazet H."/>
            <person name="Groppi A."/>
            <person name="Hantraye F."/>
            <person name="Hennequin C."/>
            <person name="Jauniaux N."/>
            <person name="Joyet P."/>
            <person name="Kachouri R."/>
            <person name="Kerrest A."/>
            <person name="Koszul R."/>
            <person name="Lemaire M."/>
            <person name="Lesur I."/>
            <person name="Ma L."/>
            <person name="Muller H."/>
            <person name="Nicaud J.M."/>
            <person name="Nikolski M."/>
            <person name="Oztas S."/>
            <person name="Ozier-Kalogeropoulos O."/>
            <person name="Pellenz S."/>
            <person name="Potier S."/>
            <person name="Richard G.F."/>
            <person name="Straub M.L."/>
            <person name="Suleau A."/>
            <person name="Swennene D."/>
            <person name="Tekaia F."/>
            <person name="Wesolowski-Louvel M."/>
            <person name="Westhof E."/>
            <person name="Wirth B."/>
            <person name="Zeniou-Meyer M."/>
            <person name="Zivanovic I."/>
            <person name="Bolotin-Fukuhara M."/>
            <person name="Thierry A."/>
            <person name="Bouchier C."/>
            <person name="Caudron B."/>
            <person name="Scarpelli C."/>
            <person name="Gaillardin C."/>
            <person name="Weissenbach J."/>
            <person name="Wincker P."/>
            <person name="Souciet J.L."/>
        </authorList>
    </citation>
    <scope>NUCLEOTIDE SEQUENCE [LARGE SCALE GENOMIC DNA]</scope>
    <source>
        <strain evidence="2">CLIB 122 / E 150</strain>
    </source>
</reference>
<accession>Q6C4F0</accession>
<dbReference type="HOGENOM" id="CLU_3160297_0_0_1"/>
<name>Q6C4F0_YARLI</name>
<dbReference type="VEuPathDB" id="FungiDB:YALI0_E27313g"/>
<dbReference type="InParanoid" id="Q6C4F0"/>
<evidence type="ECO:0000313" key="2">
    <source>
        <dbReference type="Proteomes" id="UP000001300"/>
    </source>
</evidence>
<protein>
    <submittedName>
        <fullName evidence="1">YALI0E27313p</fullName>
    </submittedName>
</protein>
<gene>
    <name evidence="1" type="ORF">YALI0_E27313g</name>
</gene>
<organism evidence="1 2">
    <name type="scientific">Yarrowia lipolytica (strain CLIB 122 / E 150)</name>
    <name type="common">Yeast</name>
    <name type="synonym">Candida lipolytica</name>
    <dbReference type="NCBI Taxonomy" id="284591"/>
    <lineage>
        <taxon>Eukaryota</taxon>
        <taxon>Fungi</taxon>
        <taxon>Dikarya</taxon>
        <taxon>Ascomycota</taxon>
        <taxon>Saccharomycotina</taxon>
        <taxon>Dipodascomycetes</taxon>
        <taxon>Dipodascales</taxon>
        <taxon>Dipodascales incertae sedis</taxon>
        <taxon>Yarrowia</taxon>
    </lineage>
</organism>
<sequence>MAVYFWCGGIAPAYATFQEIMVVEYGVQIIRLQTLRVHNVLHISLLRI</sequence>
<proteinExistence type="predicted"/>
<keyword evidence="2" id="KW-1185">Reference proteome</keyword>
<dbReference type="Proteomes" id="UP000001300">
    <property type="component" value="Chromosome E"/>
</dbReference>
<dbReference type="EMBL" id="CR382131">
    <property type="protein sequence ID" value="CAG80063.1"/>
    <property type="molecule type" value="Genomic_DNA"/>
</dbReference>